<dbReference type="PANTHER" id="PTHR43196">
    <property type="entry name" value="SULFATE ADENYLYLTRANSFERASE SUBUNIT 2"/>
    <property type="match status" value="1"/>
</dbReference>
<keyword evidence="3" id="KW-1185">Reference proteome</keyword>
<accession>N9SXY4</accession>
<evidence type="ECO:0000259" key="1">
    <source>
        <dbReference type="Pfam" id="PF01507"/>
    </source>
</evidence>
<dbReference type="InterPro" id="IPR050128">
    <property type="entry name" value="Sulfate_adenylyltrnsfr_sub2"/>
</dbReference>
<reference evidence="2 3" key="1">
    <citation type="submission" date="2013-02" db="EMBL/GenBank/DDBJ databases">
        <title>The Genome Sequence of Acinetobacter sp. CIP 70.18.</title>
        <authorList>
            <consortium name="The Broad Institute Genome Sequencing Platform"/>
            <consortium name="The Broad Institute Genome Sequencing Center for Infectious Disease"/>
            <person name="Cerqueira G."/>
            <person name="Feldgarden M."/>
            <person name="Courvalin P."/>
            <person name="Perichon B."/>
            <person name="Grillot-Courvalin C."/>
            <person name="Clermont D."/>
            <person name="Rocha E."/>
            <person name="Yoon E.-J."/>
            <person name="Nemec A."/>
            <person name="Walker B."/>
            <person name="Young S.K."/>
            <person name="Zeng Q."/>
            <person name="Gargeya S."/>
            <person name="Fitzgerald M."/>
            <person name="Haas B."/>
            <person name="Abouelleil A."/>
            <person name="Alvarado L."/>
            <person name="Arachchi H.M."/>
            <person name="Berlin A.M."/>
            <person name="Chapman S.B."/>
            <person name="Dewar J."/>
            <person name="Goldberg J."/>
            <person name="Griggs A."/>
            <person name="Gujja S."/>
            <person name="Hansen M."/>
            <person name="Howarth C."/>
            <person name="Imamovic A."/>
            <person name="Larimer J."/>
            <person name="McCowan C."/>
            <person name="Murphy C."/>
            <person name="Neiman D."/>
            <person name="Pearson M."/>
            <person name="Priest M."/>
            <person name="Roberts A."/>
            <person name="Saif S."/>
            <person name="Shea T."/>
            <person name="Sisk P."/>
            <person name="Sykes S."/>
            <person name="Wortman J."/>
            <person name="Nusbaum C."/>
            <person name="Birren B."/>
        </authorList>
    </citation>
    <scope>NUCLEOTIDE SEQUENCE [LARGE SCALE GENOMIC DNA]</scope>
    <source>
        <strain evidence="2 3">CIP 70.18</strain>
    </source>
</reference>
<gene>
    <name evidence="2" type="ORF">F902_03274</name>
</gene>
<comment type="caution">
    <text evidence="2">The sequence shown here is derived from an EMBL/GenBank/DDBJ whole genome shotgun (WGS) entry which is preliminary data.</text>
</comment>
<organism evidence="2 3">
    <name type="scientific">Acinetobacter higginsii</name>
    <dbReference type="NCBI Taxonomy" id="70347"/>
    <lineage>
        <taxon>Bacteria</taxon>
        <taxon>Pseudomonadati</taxon>
        <taxon>Pseudomonadota</taxon>
        <taxon>Gammaproteobacteria</taxon>
        <taxon>Moraxellales</taxon>
        <taxon>Moraxellaceae</taxon>
        <taxon>Acinetobacter</taxon>
    </lineage>
</organism>
<sequence length="252" mass="28922">MNIVKCVVPVSGGKDSQTCLALAIEHFGKENVIGLFCDTQFEHPMTYEHIENMRDLYEVEIITRNDGNVLDQCMKWGRFPSDNVNFCTNYLKINVGKEFYKQLAEQQGCGFEVWYGLRSAESQHREKRYGSKIDGELYAPHEIMPSKYPKYLEKLGVMMRLPIINWSEKDVFEFLGNKVNPLYSHGFDRVGCFPCLAGGDKSKEKAFQFDSFGQSQLKKVREVEKKIGKSVFTSKGASQRNNEAQLCMFCQI</sequence>
<dbReference type="Pfam" id="PF01507">
    <property type="entry name" value="PAPS_reduct"/>
    <property type="match status" value="1"/>
</dbReference>
<dbReference type="InterPro" id="IPR014729">
    <property type="entry name" value="Rossmann-like_a/b/a_fold"/>
</dbReference>
<dbReference type="PATRIC" id="fig|1217700.3.peg.3186"/>
<evidence type="ECO:0000313" key="3">
    <source>
        <dbReference type="Proteomes" id="UP000013084"/>
    </source>
</evidence>
<dbReference type="InterPro" id="IPR002500">
    <property type="entry name" value="PAPS_reduct_dom"/>
</dbReference>
<dbReference type="RefSeq" id="WP_005204988.1">
    <property type="nucleotide sequence ID" value="NZ_KB850072.1"/>
</dbReference>
<feature type="domain" description="Phosphoadenosine phosphosulphate reductase" evidence="1">
    <location>
        <begin position="6"/>
        <end position="195"/>
    </location>
</feature>
<dbReference type="Proteomes" id="UP000013084">
    <property type="component" value="Unassembled WGS sequence"/>
</dbReference>
<dbReference type="Gene3D" id="3.40.50.620">
    <property type="entry name" value="HUPs"/>
    <property type="match status" value="1"/>
</dbReference>
<proteinExistence type="predicted"/>
<dbReference type="PANTHER" id="PTHR43196:SF2">
    <property type="entry name" value="PHOSPHOADENOSINE PHOSPHOSULFATE REDUCTASE"/>
    <property type="match status" value="1"/>
</dbReference>
<dbReference type="GO" id="GO:0003824">
    <property type="term" value="F:catalytic activity"/>
    <property type="evidence" value="ECO:0007669"/>
    <property type="project" value="InterPro"/>
</dbReference>
<evidence type="ECO:0000313" key="2">
    <source>
        <dbReference type="EMBL" id="ENX56177.1"/>
    </source>
</evidence>
<dbReference type="EMBL" id="APRN01000038">
    <property type="protein sequence ID" value="ENX56177.1"/>
    <property type="molecule type" value="Genomic_DNA"/>
</dbReference>
<dbReference type="SUPFAM" id="SSF52402">
    <property type="entry name" value="Adenine nucleotide alpha hydrolases-like"/>
    <property type="match status" value="1"/>
</dbReference>
<dbReference type="AlphaFoldDB" id="N9SXY4"/>
<name>N9SXY4_9GAMM</name>
<dbReference type="OrthoDB" id="9794018at2"/>
<protein>
    <recommendedName>
        <fullName evidence="1">Phosphoadenosine phosphosulphate reductase domain-containing protein</fullName>
    </recommendedName>
</protein>
<dbReference type="HOGENOM" id="CLU_055084_0_0_6"/>